<proteinExistence type="inferred from homology"/>
<dbReference type="Pfam" id="PF01740">
    <property type="entry name" value="STAS"/>
    <property type="match status" value="1"/>
</dbReference>
<evidence type="ECO:0000256" key="1">
    <source>
        <dbReference type="ARBA" id="ARBA00009013"/>
    </source>
</evidence>
<keyword evidence="5" id="KW-1185">Reference proteome</keyword>
<dbReference type="CDD" id="cd07043">
    <property type="entry name" value="STAS_anti-anti-sigma_factors"/>
    <property type="match status" value="1"/>
</dbReference>
<dbReference type="PANTHER" id="PTHR33495:SF2">
    <property type="entry name" value="ANTI-SIGMA FACTOR ANTAGONIST TM_1081-RELATED"/>
    <property type="match status" value="1"/>
</dbReference>
<gene>
    <name evidence="4" type="ORF">H4W81_008795</name>
</gene>
<comment type="similarity">
    <text evidence="1 2">Belongs to the anti-sigma-factor antagonist family.</text>
</comment>
<dbReference type="NCBIfam" id="TIGR00377">
    <property type="entry name" value="ant_ant_sig"/>
    <property type="match status" value="1"/>
</dbReference>
<reference evidence="4 5" key="1">
    <citation type="submission" date="2020-10" db="EMBL/GenBank/DDBJ databases">
        <title>Sequencing the genomes of 1000 actinobacteria strains.</title>
        <authorList>
            <person name="Klenk H.-P."/>
        </authorList>
    </citation>
    <scope>NUCLEOTIDE SEQUENCE [LARGE SCALE GENOMIC DNA]</scope>
    <source>
        <strain evidence="4 5">DSM 43748</strain>
    </source>
</reference>
<dbReference type="InterPro" id="IPR036513">
    <property type="entry name" value="STAS_dom_sf"/>
</dbReference>
<feature type="domain" description="STAS" evidence="3">
    <location>
        <begin position="8"/>
        <end position="117"/>
    </location>
</feature>
<evidence type="ECO:0000256" key="2">
    <source>
        <dbReference type="RuleBase" id="RU003749"/>
    </source>
</evidence>
<sequence length="124" mass="13577">MTDPVRVTRPLATGRDDVCVLAWAGQLDHSNAQRLRGDLQRFLLPEHSHLVLDLAGLSFADSTGVRIILALRREILQRDGVIALAALNDRVSRLLEITGLTQAFSVHPSTEQALSALPQPHQSV</sequence>
<dbReference type="InterPro" id="IPR003658">
    <property type="entry name" value="Anti-sigma_ant"/>
</dbReference>
<name>A0ABR9KVG7_9ACTN</name>
<dbReference type="InterPro" id="IPR002645">
    <property type="entry name" value="STAS_dom"/>
</dbReference>
<dbReference type="RefSeq" id="WP_192780122.1">
    <property type="nucleotide sequence ID" value="NZ_BAAASY010000013.1"/>
</dbReference>
<organism evidence="4 5">
    <name type="scientific">Nonomuraea africana</name>
    <dbReference type="NCBI Taxonomy" id="46171"/>
    <lineage>
        <taxon>Bacteria</taxon>
        <taxon>Bacillati</taxon>
        <taxon>Actinomycetota</taxon>
        <taxon>Actinomycetes</taxon>
        <taxon>Streptosporangiales</taxon>
        <taxon>Streptosporangiaceae</taxon>
        <taxon>Nonomuraea</taxon>
    </lineage>
</organism>
<dbReference type="Gene3D" id="3.30.750.24">
    <property type="entry name" value="STAS domain"/>
    <property type="match status" value="1"/>
</dbReference>
<evidence type="ECO:0000313" key="4">
    <source>
        <dbReference type="EMBL" id="MBE1566016.1"/>
    </source>
</evidence>
<dbReference type="PROSITE" id="PS50801">
    <property type="entry name" value="STAS"/>
    <property type="match status" value="1"/>
</dbReference>
<dbReference type="EMBL" id="JADBEF010000001">
    <property type="protein sequence ID" value="MBE1566016.1"/>
    <property type="molecule type" value="Genomic_DNA"/>
</dbReference>
<accession>A0ABR9KVG7</accession>
<evidence type="ECO:0000313" key="5">
    <source>
        <dbReference type="Proteomes" id="UP000661607"/>
    </source>
</evidence>
<dbReference type="PANTHER" id="PTHR33495">
    <property type="entry name" value="ANTI-SIGMA FACTOR ANTAGONIST TM_1081-RELATED-RELATED"/>
    <property type="match status" value="1"/>
</dbReference>
<dbReference type="SUPFAM" id="SSF52091">
    <property type="entry name" value="SpoIIaa-like"/>
    <property type="match status" value="1"/>
</dbReference>
<evidence type="ECO:0000259" key="3">
    <source>
        <dbReference type="PROSITE" id="PS50801"/>
    </source>
</evidence>
<dbReference type="Proteomes" id="UP000661607">
    <property type="component" value="Unassembled WGS sequence"/>
</dbReference>
<protein>
    <recommendedName>
        <fullName evidence="2">Anti-sigma factor antagonist</fullName>
    </recommendedName>
</protein>
<comment type="caution">
    <text evidence="4">The sequence shown here is derived from an EMBL/GenBank/DDBJ whole genome shotgun (WGS) entry which is preliminary data.</text>
</comment>